<dbReference type="eggNOG" id="COG2370">
    <property type="taxonomic scope" value="Bacteria"/>
</dbReference>
<evidence type="ECO:0008006" key="5">
    <source>
        <dbReference type="Google" id="ProtNLM"/>
    </source>
</evidence>
<feature type="transmembrane region" description="Helical" evidence="1">
    <location>
        <begin position="312"/>
        <end position="338"/>
    </location>
</feature>
<feature type="transmembrane region" description="Helical" evidence="1">
    <location>
        <begin position="350"/>
        <end position="368"/>
    </location>
</feature>
<sequence length="372" mass="41129">MKAILSLILALITVQALAHKPSDSYLQLDARSDSKQISGRWDIALRDLNLLIPLDENRDAVITWGELQRMQGSLGKEILPALSLTALQDDIRYPCPLTLTRLQAIDHVDGTYAALHLQGQCSAPPQQLEVDYQLLFERDPDHHGLLRLDQDGTQLTATFSNQQRRQQFNAEHTPLWPAFQGFVYQGIHHILIGYDHILFLLTLLFPAVLVWQRGGWQPAANMGSALTQTLAIVTAFTLTHSLTLGLATLGIISLPSWLVESAIAATVAIGAVANLLPRYFPKRWVMAFVFGLIHGMGFASVLADLGLTDSGIFLPLLGFNLGVELGQVAIVLVFVPLAYLMRQTHFYQRIFVPVGSLSIMLLAGVWLVERLS</sequence>
<dbReference type="OrthoDB" id="9808870at2"/>
<evidence type="ECO:0000313" key="4">
    <source>
        <dbReference type="Proteomes" id="UP000029444"/>
    </source>
</evidence>
<keyword evidence="4" id="KW-1185">Reference proteome</keyword>
<dbReference type="Proteomes" id="UP000029444">
    <property type="component" value="Unassembled WGS sequence"/>
</dbReference>
<dbReference type="RefSeq" id="WP_035232303.1">
    <property type="nucleotide sequence ID" value="NZ_ARXV01000006.1"/>
</dbReference>
<dbReference type="PATRIC" id="fig|1177154.3.peg.1780"/>
<feature type="transmembrane region" description="Helical" evidence="1">
    <location>
        <begin position="230"/>
        <end position="252"/>
    </location>
</feature>
<reference evidence="3 4" key="1">
    <citation type="submission" date="2012-09" db="EMBL/GenBank/DDBJ databases">
        <title>Genome Sequence of alkane-degrading Bacterium Alcanivorax sp. 19-m-6.</title>
        <authorList>
            <person name="Lai Q."/>
            <person name="Shao Z."/>
        </authorList>
    </citation>
    <scope>NUCLEOTIDE SEQUENCE [LARGE SCALE GENOMIC DNA]</scope>
    <source>
        <strain evidence="3 4">19-m-6</strain>
    </source>
</reference>
<feature type="transmembrane region" description="Helical" evidence="1">
    <location>
        <begin position="284"/>
        <end position="306"/>
    </location>
</feature>
<dbReference type="STRING" id="1177154.Y5S_01746"/>
<keyword evidence="2" id="KW-0732">Signal</keyword>
<evidence type="ECO:0000313" key="3">
    <source>
        <dbReference type="EMBL" id="KGD64838.1"/>
    </source>
</evidence>
<dbReference type="InterPro" id="IPR032809">
    <property type="entry name" value="Put_HupE_UreJ"/>
</dbReference>
<feature type="transmembrane region" description="Helical" evidence="1">
    <location>
        <begin position="191"/>
        <end position="210"/>
    </location>
</feature>
<comment type="caution">
    <text evidence="3">The sequence shown here is derived from an EMBL/GenBank/DDBJ whole genome shotgun (WGS) entry which is preliminary data.</text>
</comment>
<feature type="transmembrane region" description="Helical" evidence="1">
    <location>
        <begin position="258"/>
        <end position="277"/>
    </location>
</feature>
<evidence type="ECO:0000256" key="1">
    <source>
        <dbReference type="SAM" id="Phobius"/>
    </source>
</evidence>
<keyword evidence="1" id="KW-0812">Transmembrane</keyword>
<dbReference type="Pfam" id="PF13795">
    <property type="entry name" value="HupE_UreJ_2"/>
    <property type="match status" value="1"/>
</dbReference>
<protein>
    <recommendedName>
        <fullName evidence="5">HupE/UreJ family protein</fullName>
    </recommendedName>
</protein>
<keyword evidence="1" id="KW-1133">Transmembrane helix</keyword>
<name>A0A095TR19_9GAMM</name>
<accession>A0A095TR19</accession>
<proteinExistence type="predicted"/>
<evidence type="ECO:0000256" key="2">
    <source>
        <dbReference type="SAM" id="SignalP"/>
    </source>
</evidence>
<dbReference type="EMBL" id="ARXV01000006">
    <property type="protein sequence ID" value="KGD64838.1"/>
    <property type="molecule type" value="Genomic_DNA"/>
</dbReference>
<feature type="signal peptide" evidence="2">
    <location>
        <begin position="1"/>
        <end position="18"/>
    </location>
</feature>
<keyword evidence="1" id="KW-0472">Membrane</keyword>
<dbReference type="AlphaFoldDB" id="A0A095TR19"/>
<feature type="chain" id="PRO_5001909908" description="HupE/UreJ family protein" evidence="2">
    <location>
        <begin position="19"/>
        <end position="372"/>
    </location>
</feature>
<gene>
    <name evidence="3" type="ORF">Y5S_01746</name>
</gene>
<organism evidence="3 4">
    <name type="scientific">Alcanivorax nanhaiticus</name>
    <dbReference type="NCBI Taxonomy" id="1177154"/>
    <lineage>
        <taxon>Bacteria</taxon>
        <taxon>Pseudomonadati</taxon>
        <taxon>Pseudomonadota</taxon>
        <taxon>Gammaproteobacteria</taxon>
        <taxon>Oceanospirillales</taxon>
        <taxon>Alcanivoracaceae</taxon>
        <taxon>Alcanivorax</taxon>
    </lineage>
</organism>